<feature type="compositionally biased region" description="Low complexity" evidence="1">
    <location>
        <begin position="85"/>
        <end position="106"/>
    </location>
</feature>
<dbReference type="EMBL" id="VJNC01000002">
    <property type="protein sequence ID" value="TSE23583.1"/>
    <property type="molecule type" value="Genomic_DNA"/>
</dbReference>
<evidence type="ECO:0000313" key="6">
    <source>
        <dbReference type="Proteomes" id="UP000315577"/>
    </source>
</evidence>
<evidence type="ECO:0000313" key="5">
    <source>
        <dbReference type="Proteomes" id="UP000295536"/>
    </source>
</evidence>
<gene>
    <name evidence="3" type="ORF">EDC36_11227</name>
    <name evidence="4" type="ORF">Tigna_00277</name>
</gene>
<proteinExistence type="predicted"/>
<feature type="signal peptide" evidence="2">
    <location>
        <begin position="1"/>
        <end position="22"/>
    </location>
</feature>
<keyword evidence="6" id="KW-1185">Reference proteome</keyword>
<dbReference type="EMBL" id="SMAH01000012">
    <property type="protein sequence ID" value="TCS96238.1"/>
    <property type="molecule type" value="Genomic_DNA"/>
</dbReference>
<dbReference type="AlphaFoldDB" id="A0A4R3LAG5"/>
<dbReference type="Proteomes" id="UP000295536">
    <property type="component" value="Unassembled WGS sequence"/>
</dbReference>
<name>A0A4R3LAG5_9BURK</name>
<dbReference type="Proteomes" id="UP000315577">
    <property type="component" value="Unassembled WGS sequence"/>
</dbReference>
<comment type="caution">
    <text evidence="3">The sequence shown here is derived from an EMBL/GenBank/DDBJ whole genome shotgun (WGS) entry which is preliminary data.</text>
</comment>
<evidence type="ECO:0000256" key="1">
    <source>
        <dbReference type="SAM" id="MobiDB-lite"/>
    </source>
</evidence>
<keyword evidence="2" id="KW-0732">Signal</keyword>
<organism evidence="3 5">
    <name type="scientific">Tepidimonas ignava</name>
    <dbReference type="NCBI Taxonomy" id="114249"/>
    <lineage>
        <taxon>Bacteria</taxon>
        <taxon>Pseudomonadati</taxon>
        <taxon>Pseudomonadota</taxon>
        <taxon>Betaproteobacteria</taxon>
        <taxon>Burkholderiales</taxon>
        <taxon>Tepidimonas</taxon>
    </lineage>
</organism>
<feature type="region of interest" description="Disordered" evidence="1">
    <location>
        <begin position="69"/>
        <end position="106"/>
    </location>
</feature>
<dbReference type="RefSeq" id="WP_132963064.1">
    <property type="nucleotide sequence ID" value="NZ_SMAH01000012.1"/>
</dbReference>
<accession>A0A4R3LAG5</accession>
<reference evidence="4 6" key="2">
    <citation type="submission" date="2019-07" db="EMBL/GenBank/DDBJ databases">
        <title>Tepidimonas ignava SPS-1037 draft genome.</title>
        <authorList>
            <person name="Da Costa M.S."/>
            <person name="Froufe H.J.C."/>
            <person name="Egas C."/>
            <person name="Albuquerque L."/>
        </authorList>
    </citation>
    <scope>NUCLEOTIDE SEQUENCE [LARGE SCALE GENOMIC DNA]</scope>
    <source>
        <strain evidence="4 6">SPS-1037</strain>
    </source>
</reference>
<sequence>MKLRTPLVTSVMLAMVAGAAWAKLPTPPLTDEQKAAAELAKAKAAHQAKVDAYQTCMAAQRAADHYFKTHPQAARPSNAPACTDPGPFAAPGAAPAPAAAGAPKKS</sequence>
<dbReference type="OrthoDB" id="8929716at2"/>
<evidence type="ECO:0000313" key="4">
    <source>
        <dbReference type="EMBL" id="TSE23583.1"/>
    </source>
</evidence>
<evidence type="ECO:0000256" key="2">
    <source>
        <dbReference type="SAM" id="SignalP"/>
    </source>
</evidence>
<evidence type="ECO:0000313" key="3">
    <source>
        <dbReference type="EMBL" id="TCS96238.1"/>
    </source>
</evidence>
<reference evidence="3 5" key="1">
    <citation type="submission" date="2019-03" db="EMBL/GenBank/DDBJ databases">
        <title>Genomic Encyclopedia of Type Strains, Phase IV (KMG-IV): sequencing the most valuable type-strain genomes for metagenomic binning, comparative biology and taxonomic classification.</title>
        <authorList>
            <person name="Goeker M."/>
        </authorList>
    </citation>
    <scope>NUCLEOTIDE SEQUENCE [LARGE SCALE GENOMIC DNA]</scope>
    <source>
        <strain evidence="3 5">DSM 12034</strain>
    </source>
</reference>
<feature type="chain" id="PRO_5021013247" evidence="2">
    <location>
        <begin position="23"/>
        <end position="106"/>
    </location>
</feature>
<protein>
    <submittedName>
        <fullName evidence="3">Uncharacterized protein</fullName>
    </submittedName>
</protein>